<reference evidence="2" key="1">
    <citation type="submission" date="2018-05" db="EMBL/GenBank/DDBJ databases">
        <authorList>
            <person name="Lanie J.A."/>
            <person name="Ng W.-L."/>
            <person name="Kazmierczak K.M."/>
            <person name="Andrzejewski T.M."/>
            <person name="Davidsen T.M."/>
            <person name="Wayne K.J."/>
            <person name="Tettelin H."/>
            <person name="Glass J.I."/>
            <person name="Rusch D."/>
            <person name="Podicherti R."/>
            <person name="Tsui H.-C.T."/>
            <person name="Winkler M.E."/>
        </authorList>
    </citation>
    <scope>NUCLEOTIDE SEQUENCE</scope>
</reference>
<proteinExistence type="predicted"/>
<protein>
    <submittedName>
        <fullName evidence="2">Uncharacterized protein</fullName>
    </submittedName>
</protein>
<accession>A0A383ERC3</accession>
<keyword evidence="1" id="KW-0812">Transmembrane</keyword>
<name>A0A383ERC3_9ZZZZ</name>
<keyword evidence="1" id="KW-0472">Membrane</keyword>
<evidence type="ECO:0000256" key="1">
    <source>
        <dbReference type="SAM" id="Phobius"/>
    </source>
</evidence>
<gene>
    <name evidence="2" type="ORF">METZ01_LOCUS511649</name>
</gene>
<keyword evidence="1" id="KW-1133">Transmembrane helix</keyword>
<sequence>MESLIGLVVVLVALVVAVSLLRYVIVLAFRLAVLALLVIAWLWVWQHHADLIRLAEPYLSDAATALESFFESLLKQESR</sequence>
<evidence type="ECO:0000313" key="2">
    <source>
        <dbReference type="EMBL" id="SVE58795.1"/>
    </source>
</evidence>
<dbReference type="AlphaFoldDB" id="A0A383ERC3"/>
<organism evidence="2">
    <name type="scientific">marine metagenome</name>
    <dbReference type="NCBI Taxonomy" id="408172"/>
    <lineage>
        <taxon>unclassified sequences</taxon>
        <taxon>metagenomes</taxon>
        <taxon>ecological metagenomes</taxon>
    </lineage>
</organism>
<dbReference type="EMBL" id="UINC01227771">
    <property type="protein sequence ID" value="SVE58795.1"/>
    <property type="molecule type" value="Genomic_DNA"/>
</dbReference>
<feature type="transmembrane region" description="Helical" evidence="1">
    <location>
        <begin position="27"/>
        <end position="45"/>
    </location>
</feature>